<dbReference type="EMBL" id="HBGH01017527">
    <property type="protein sequence ID" value="CAD9237597.1"/>
    <property type="molecule type" value="Transcribed_RNA"/>
</dbReference>
<keyword evidence="1" id="KW-0175">Coiled coil</keyword>
<gene>
    <name evidence="2" type="ORF">CCAE0312_LOCUS9696</name>
    <name evidence="3" type="ORF">CCAE0312_LOCUS9697</name>
</gene>
<evidence type="ECO:0000313" key="2">
    <source>
        <dbReference type="EMBL" id="CAD9237597.1"/>
    </source>
</evidence>
<sequence length="232" mass="25620">MTLATNGEPAVGVSGPLSELSLRSSQSFGTARLPSLWLEISSGEILLESLLQRMSDNGSGSSVEEVKADVIERLVVLKRNLQSALVRRDELLRGLSSPQSKDGYLRQVIALRKKDLAETRMFVAKEEIELRKLRELFSEQKELSELVDDGIEARAMSMSSSFSSSLSVLSRSTEASAMAITRSSNAAEAHAKTKEKSIHDLSNELVSLSDEYLALMQEREDLQRRLSAVDNF</sequence>
<feature type="coiled-coil region" evidence="1">
    <location>
        <begin position="191"/>
        <end position="225"/>
    </location>
</feature>
<evidence type="ECO:0000256" key="1">
    <source>
        <dbReference type="SAM" id="Coils"/>
    </source>
</evidence>
<dbReference type="EMBL" id="HBGH01017528">
    <property type="protein sequence ID" value="CAD9237598.1"/>
    <property type="molecule type" value="Transcribed_RNA"/>
</dbReference>
<evidence type="ECO:0000313" key="3">
    <source>
        <dbReference type="EMBL" id="CAD9237598.1"/>
    </source>
</evidence>
<accession>A0A6T6DA35</accession>
<protein>
    <submittedName>
        <fullName evidence="2">Uncharacterized protein</fullName>
    </submittedName>
</protein>
<name>A0A6T6DA35_9RHOD</name>
<organism evidence="2">
    <name type="scientific">Compsopogon caeruleus</name>
    <dbReference type="NCBI Taxonomy" id="31354"/>
    <lineage>
        <taxon>Eukaryota</taxon>
        <taxon>Rhodophyta</taxon>
        <taxon>Compsopogonophyceae</taxon>
        <taxon>Compsopogonales</taxon>
        <taxon>Compsopogonaceae</taxon>
        <taxon>Compsopogon</taxon>
    </lineage>
</organism>
<reference evidence="2" key="1">
    <citation type="submission" date="2021-01" db="EMBL/GenBank/DDBJ databases">
        <authorList>
            <person name="Corre E."/>
            <person name="Pelletier E."/>
            <person name="Niang G."/>
            <person name="Scheremetjew M."/>
            <person name="Finn R."/>
            <person name="Kale V."/>
            <person name="Holt S."/>
            <person name="Cochrane G."/>
            <person name="Meng A."/>
            <person name="Brown T."/>
            <person name="Cohen L."/>
        </authorList>
    </citation>
    <scope>NUCLEOTIDE SEQUENCE</scope>
    <source>
        <strain evidence="2">SAG 36.94</strain>
    </source>
</reference>
<dbReference type="AlphaFoldDB" id="A0A6T6DA35"/>
<proteinExistence type="predicted"/>